<feature type="domain" description="Acyl-CoA oxidase/dehydrogenase middle" evidence="2">
    <location>
        <begin position="113"/>
        <end position="222"/>
    </location>
</feature>
<evidence type="ECO:0000313" key="5">
    <source>
        <dbReference type="Proteomes" id="UP000199576"/>
    </source>
</evidence>
<dbReference type="Proteomes" id="UP000199576">
    <property type="component" value="Chromosome I"/>
</dbReference>
<dbReference type="InterPro" id="IPR036250">
    <property type="entry name" value="AcylCo_DH-like_C"/>
</dbReference>
<dbReference type="PANTHER" id="PTHR10909:SF382">
    <property type="entry name" value="ACYL-COENZYME A OXIDASE"/>
    <property type="match status" value="1"/>
</dbReference>
<proteinExistence type="predicted"/>
<dbReference type="SUPFAM" id="SSF47203">
    <property type="entry name" value="Acyl-CoA dehydrogenase C-terminal domain-like"/>
    <property type="match status" value="1"/>
</dbReference>
<feature type="domain" description="Acyl-CoA oxidase C-alpha1" evidence="3">
    <location>
        <begin position="310"/>
        <end position="407"/>
    </location>
</feature>
<keyword evidence="1" id="KW-0285">Flavoprotein</keyword>
<organism evidence="4 5">
    <name type="scientific">Pseudomonas cedrina</name>
    <dbReference type="NCBI Taxonomy" id="651740"/>
    <lineage>
        <taxon>Bacteria</taxon>
        <taxon>Pseudomonadati</taxon>
        <taxon>Pseudomonadota</taxon>
        <taxon>Gammaproteobacteria</taxon>
        <taxon>Pseudomonadales</taxon>
        <taxon>Pseudomonadaceae</taxon>
        <taxon>Pseudomonas</taxon>
    </lineage>
</organism>
<name>A0ABY0UHS8_PSECE</name>
<protein>
    <submittedName>
        <fullName evidence="4">Acyl-CoA oxidase</fullName>
    </submittedName>
</protein>
<reference evidence="4 5" key="1">
    <citation type="submission" date="2016-10" db="EMBL/GenBank/DDBJ databases">
        <authorList>
            <person name="Varghese N."/>
            <person name="Submissions S."/>
        </authorList>
    </citation>
    <scope>NUCLEOTIDE SEQUENCE [LARGE SCALE GENOMIC DNA]</scope>
    <source>
        <strain evidence="4 5">BS2981</strain>
    </source>
</reference>
<dbReference type="RefSeq" id="WP_231998977.1">
    <property type="nucleotide sequence ID" value="NZ_LT629753.1"/>
</dbReference>
<dbReference type="EMBL" id="LT629753">
    <property type="protein sequence ID" value="SDS70401.1"/>
    <property type="molecule type" value="Genomic_DNA"/>
</dbReference>
<dbReference type="InterPro" id="IPR012258">
    <property type="entry name" value="Acyl-CoA_oxidase"/>
</dbReference>
<evidence type="ECO:0000256" key="1">
    <source>
        <dbReference type="ARBA" id="ARBA00022630"/>
    </source>
</evidence>
<gene>
    <name evidence="4" type="ORF">SAMN04490182_2175</name>
</gene>
<dbReference type="InterPro" id="IPR006091">
    <property type="entry name" value="Acyl-CoA_Oxase/DH_mid-dom"/>
</dbReference>
<keyword evidence="5" id="KW-1185">Reference proteome</keyword>
<evidence type="ECO:0000259" key="3">
    <source>
        <dbReference type="Pfam" id="PF22924"/>
    </source>
</evidence>
<dbReference type="PANTHER" id="PTHR10909">
    <property type="entry name" value="ELECTRON TRANSPORT OXIDOREDUCTASE"/>
    <property type="match status" value="1"/>
</dbReference>
<evidence type="ECO:0000313" key="4">
    <source>
        <dbReference type="EMBL" id="SDS70401.1"/>
    </source>
</evidence>
<dbReference type="Gene3D" id="2.40.110.10">
    <property type="entry name" value="Butyryl-CoA Dehydrogenase, subunit A, domain 2"/>
    <property type="match status" value="1"/>
</dbReference>
<dbReference type="InterPro" id="IPR009100">
    <property type="entry name" value="AcylCoA_DH/oxidase_NM_dom_sf"/>
</dbReference>
<evidence type="ECO:0000259" key="2">
    <source>
        <dbReference type="Pfam" id="PF02770"/>
    </source>
</evidence>
<sequence length="539" mass="61110">MEATLKALFSSSLFEPRQRHHLGLQAYMDLTIRRMHAIFDSGVISNELWLGQSRQREFAKLCEIMGWLGAFDYALHSSIVDHMIAVDALFNHASPRQVVRYRDEALRLRKVYAFGCTEVGVGTDVRHVQTQVTYDRKRHCLILHSPSPQACKCWIGNALRAAQVVMVIARLMVDGEDQGHHWFRVVIRKRENGRLQEGVRVMACDPKGGIHANQVAAIRFDHMTIPMDALLQRHAHFTDDGAFVSDLPLAERFIDSLKTFLQERLLFMAGIRHSAGLSAHLGYRFARHRLVHGADGRKPLLSQPLFRQRLYAIQLKALALKYLEQAVRKRFEAHWAQPPRRKELHLLAALDKAVGAWLGLDVIALSRELCGSQGFHHYNQIVTQRMDCEVANTFAGDSSVMAYQIIRDALARPRFVGSTPSNLGQWVEAKIVSQCAETAGFDHQQAVGMAYARALDLIIQEVESPQLLDSETLTDLVEVFYGPLHSWLSPRVQNLRQHATQTQIARLAGQLKPPQALISAMIDAPDYIRQFTRPLYEEQ</sequence>
<dbReference type="SUPFAM" id="SSF56645">
    <property type="entry name" value="Acyl-CoA dehydrogenase NM domain-like"/>
    <property type="match status" value="1"/>
</dbReference>
<dbReference type="InterPro" id="IPR046373">
    <property type="entry name" value="Acyl-CoA_Oxase/DH_mid-dom_sf"/>
</dbReference>
<accession>A0ABY0UHS8</accession>
<dbReference type="Gene3D" id="1.20.140.10">
    <property type="entry name" value="Butyryl-CoA Dehydrogenase, subunit A, domain 3"/>
    <property type="match status" value="1"/>
</dbReference>
<dbReference type="Pfam" id="PF02770">
    <property type="entry name" value="Acyl-CoA_dh_M"/>
    <property type="match status" value="1"/>
</dbReference>
<dbReference type="InterPro" id="IPR055060">
    <property type="entry name" value="ACOX_C_alpha1"/>
</dbReference>
<dbReference type="Pfam" id="PF22924">
    <property type="entry name" value="ACOX_C_alpha1"/>
    <property type="match status" value="1"/>
</dbReference>